<reference evidence="2 3" key="1">
    <citation type="submission" date="2016-11" db="EMBL/GenBank/DDBJ databases">
        <authorList>
            <person name="Jaros S."/>
            <person name="Januszkiewicz K."/>
            <person name="Wedrychowicz H."/>
        </authorList>
    </citation>
    <scope>NUCLEOTIDE SEQUENCE [LARGE SCALE GENOMIC DNA]</scope>
    <source>
        <strain evidence="2 3">DSM 26991</strain>
    </source>
</reference>
<dbReference type="PROSITE" id="PS51379">
    <property type="entry name" value="4FE4S_FER_2"/>
    <property type="match status" value="2"/>
</dbReference>
<feature type="domain" description="4Fe-4S ferredoxin-type" evidence="1">
    <location>
        <begin position="61"/>
        <end position="90"/>
    </location>
</feature>
<dbReference type="SUPFAM" id="SSF52540">
    <property type="entry name" value="P-loop containing nucleoside triphosphate hydrolases"/>
    <property type="match status" value="1"/>
</dbReference>
<dbReference type="SUPFAM" id="SSF54862">
    <property type="entry name" value="4Fe-4S ferredoxins"/>
    <property type="match status" value="1"/>
</dbReference>
<evidence type="ECO:0000313" key="3">
    <source>
        <dbReference type="Proteomes" id="UP000184509"/>
    </source>
</evidence>
<dbReference type="PANTHER" id="PTHR43063">
    <property type="entry name" value="4FE-4S CLUSTER CONTAINING PARA FAMILY ATPASE PROTEIN"/>
    <property type="match status" value="1"/>
</dbReference>
<gene>
    <name evidence="2" type="ORF">SAMN05444405_10169</name>
</gene>
<dbReference type="InterPro" id="IPR002586">
    <property type="entry name" value="CobQ/CobB/MinD/ParA_Nub-bd_dom"/>
</dbReference>
<accession>A0A1M4SDM9</accession>
<evidence type="ECO:0000259" key="1">
    <source>
        <dbReference type="PROSITE" id="PS51379"/>
    </source>
</evidence>
<name>A0A1M4SDM9_9BACE</name>
<proteinExistence type="predicted"/>
<dbReference type="Gene3D" id="3.40.50.300">
    <property type="entry name" value="P-loop containing nucleotide triphosphate hydrolases"/>
    <property type="match status" value="1"/>
</dbReference>
<dbReference type="Gene3D" id="3.30.70.20">
    <property type="match status" value="1"/>
</dbReference>
<evidence type="ECO:0000313" key="2">
    <source>
        <dbReference type="EMBL" id="SHE30127.1"/>
    </source>
</evidence>
<dbReference type="AlphaFoldDB" id="A0A1M4SDM9"/>
<dbReference type="EMBL" id="FQTV01000001">
    <property type="protein sequence ID" value="SHE30127.1"/>
    <property type="molecule type" value="Genomic_DNA"/>
</dbReference>
<dbReference type="InterPro" id="IPR027417">
    <property type="entry name" value="P-loop_NTPase"/>
</dbReference>
<feature type="domain" description="4Fe-4S ferredoxin-type" evidence="1">
    <location>
        <begin position="92"/>
        <end position="121"/>
    </location>
</feature>
<dbReference type="STRING" id="1297750.SAMN05444405_10169"/>
<dbReference type="Proteomes" id="UP000184509">
    <property type="component" value="Unassembled WGS sequence"/>
</dbReference>
<protein>
    <submittedName>
        <fullName evidence="2">MinD superfamily P-loop ATPase, contains an inserted ferredoxin domain</fullName>
    </submittedName>
</protein>
<dbReference type="PANTHER" id="PTHR43063:SF1">
    <property type="entry name" value="4FE-4S CLUSTER CONTAINING PARA FAMILY ATPASE PROTEIN"/>
    <property type="match status" value="1"/>
</dbReference>
<sequence>MNIAVASGKGGTGKTFFSTNLFYSLRQMGYSSLLVDCDAEAPNSFIFFPVKKLSEDVVTEYRPVLDRSNCVLCGKCAEYCNYHAIFFLPAMNKIQLLDDLCHGCAACSVACNYSAIRDSYKFIGKVTSYKTDEDGACMFEAKMTPGVSSPVPIIKSAVKMAVKQANQQNADYVILDSPPGTACPFIQTASHADFVVLVTEPTPFGLSDLKQSVDTLKTMGKEMGVVVNRAGLGNRDVYQYLEKESIPLLGEIPFNKKVALLYSEGKIAVKELSSLQVIFEDIVKNIVSYGNSSN</sequence>
<organism evidence="2 3">
    <name type="scientific">Bacteroides luti</name>
    <dbReference type="NCBI Taxonomy" id="1297750"/>
    <lineage>
        <taxon>Bacteria</taxon>
        <taxon>Pseudomonadati</taxon>
        <taxon>Bacteroidota</taxon>
        <taxon>Bacteroidia</taxon>
        <taxon>Bacteroidales</taxon>
        <taxon>Bacteroidaceae</taxon>
        <taxon>Bacteroides</taxon>
    </lineage>
</organism>
<dbReference type="InterPro" id="IPR017896">
    <property type="entry name" value="4Fe4S_Fe-S-bd"/>
</dbReference>
<dbReference type="Pfam" id="PF01656">
    <property type="entry name" value="CbiA"/>
    <property type="match status" value="1"/>
</dbReference>
<keyword evidence="3" id="KW-1185">Reference proteome</keyword>